<evidence type="ECO:0000256" key="7">
    <source>
        <dbReference type="ARBA" id="ARBA00022692"/>
    </source>
</evidence>
<dbReference type="STRING" id="1346791.M529_06035"/>
<comment type="caution">
    <text evidence="11">The sequence shown here is derived from an EMBL/GenBank/DDBJ whole genome shotgun (WGS) entry which is preliminary data.</text>
</comment>
<feature type="transmembrane region" description="Helical" evidence="10">
    <location>
        <begin position="88"/>
        <end position="106"/>
    </location>
</feature>
<evidence type="ECO:0000256" key="6">
    <source>
        <dbReference type="ARBA" id="ARBA00022475"/>
    </source>
</evidence>
<comment type="similarity">
    <text evidence="3">Belongs to the nicotinamide ribonucleoside (NR) uptake permease (TC 4.B.1) family.</text>
</comment>
<dbReference type="NCBIfam" id="TIGR01528">
    <property type="entry name" value="NMN_trans_PnuC"/>
    <property type="match status" value="1"/>
</dbReference>
<keyword evidence="5" id="KW-0813">Transport</keyword>
<evidence type="ECO:0000256" key="4">
    <source>
        <dbReference type="ARBA" id="ARBA00017522"/>
    </source>
</evidence>
<comment type="subcellular location">
    <subcellularLocation>
        <location evidence="2">Cell membrane</location>
        <topology evidence="2">Multi-pass membrane protein</topology>
    </subcellularLocation>
</comment>
<keyword evidence="7 10" id="KW-0812">Transmembrane</keyword>
<evidence type="ECO:0000256" key="9">
    <source>
        <dbReference type="ARBA" id="ARBA00023136"/>
    </source>
</evidence>
<dbReference type="EMBL" id="AUWY01000048">
    <property type="protein sequence ID" value="EQB33088.1"/>
    <property type="molecule type" value="Genomic_DNA"/>
</dbReference>
<evidence type="ECO:0000256" key="1">
    <source>
        <dbReference type="ARBA" id="ARBA00002672"/>
    </source>
</evidence>
<feature type="transmembrane region" description="Helical" evidence="10">
    <location>
        <begin position="24"/>
        <end position="44"/>
    </location>
</feature>
<evidence type="ECO:0000313" key="11">
    <source>
        <dbReference type="EMBL" id="EQB33088.1"/>
    </source>
</evidence>
<dbReference type="Proteomes" id="UP000015523">
    <property type="component" value="Unassembled WGS sequence"/>
</dbReference>
<dbReference type="eggNOG" id="COG3201">
    <property type="taxonomic scope" value="Bacteria"/>
</dbReference>
<gene>
    <name evidence="11" type="ORF">M529_06035</name>
</gene>
<dbReference type="OrthoDB" id="9791248at2"/>
<evidence type="ECO:0000256" key="8">
    <source>
        <dbReference type="ARBA" id="ARBA00022989"/>
    </source>
</evidence>
<dbReference type="PANTHER" id="PTHR36122:SF2">
    <property type="entry name" value="NICOTINAMIDE RIBOSIDE TRANSPORTER PNUC"/>
    <property type="match status" value="1"/>
</dbReference>
<organism evidence="11 12">
    <name type="scientific">Sphingobium ummariense RL-3</name>
    <dbReference type="NCBI Taxonomy" id="1346791"/>
    <lineage>
        <taxon>Bacteria</taxon>
        <taxon>Pseudomonadati</taxon>
        <taxon>Pseudomonadota</taxon>
        <taxon>Alphaproteobacteria</taxon>
        <taxon>Sphingomonadales</taxon>
        <taxon>Sphingomonadaceae</taxon>
        <taxon>Sphingobium</taxon>
    </lineage>
</organism>
<protein>
    <recommendedName>
        <fullName evidence="4">Nicotinamide riboside transporter PnuC</fullName>
    </recommendedName>
</protein>
<feature type="transmembrane region" description="Helical" evidence="10">
    <location>
        <begin position="139"/>
        <end position="156"/>
    </location>
</feature>
<keyword evidence="12" id="KW-1185">Reference proteome</keyword>
<feature type="transmembrane region" description="Helical" evidence="10">
    <location>
        <begin position="162"/>
        <end position="179"/>
    </location>
</feature>
<dbReference type="AlphaFoldDB" id="T0KI75"/>
<dbReference type="GO" id="GO:0005886">
    <property type="term" value="C:plasma membrane"/>
    <property type="evidence" value="ECO:0007669"/>
    <property type="project" value="UniProtKB-SubCell"/>
</dbReference>
<dbReference type="Pfam" id="PF04973">
    <property type="entry name" value="NMN_transporter"/>
    <property type="match status" value="1"/>
</dbReference>
<feature type="transmembrane region" description="Helical" evidence="10">
    <location>
        <begin position="112"/>
        <end position="132"/>
    </location>
</feature>
<keyword evidence="6" id="KW-1003">Cell membrane</keyword>
<proteinExistence type="inferred from homology"/>
<keyword evidence="9 10" id="KW-0472">Membrane</keyword>
<name>T0KI75_9SPHN</name>
<sequence length="185" mass="20860">MSSLEWVAAALGLVNIWLVVRRSIWNYPFGIAMVVLYGFVFFEARLYSDALLQIFFLIVQFYGWWNWAHARADAGAVEVRLLTARARIAWLGGAAAATLGWGWLMHRYTDAAFPWWDAGVAMLSVAAQILMSRRYVENWLLWIAVDAIAIGLYAARGLTLTALLYAVFLGMAIGGLLGWRRALRR</sequence>
<comment type="function">
    <text evidence="1">Required for nicotinamide riboside transport across the inner membrane.</text>
</comment>
<evidence type="ECO:0000313" key="12">
    <source>
        <dbReference type="Proteomes" id="UP000015523"/>
    </source>
</evidence>
<dbReference type="RefSeq" id="WP_021317124.1">
    <property type="nucleotide sequence ID" value="NZ_AUWY01000048.1"/>
</dbReference>
<keyword evidence="8 10" id="KW-1133">Transmembrane helix</keyword>
<evidence type="ECO:0000256" key="3">
    <source>
        <dbReference type="ARBA" id="ARBA00006669"/>
    </source>
</evidence>
<dbReference type="InterPro" id="IPR006419">
    <property type="entry name" value="NMN_transpt_PnuC"/>
</dbReference>
<dbReference type="GO" id="GO:0034257">
    <property type="term" value="F:nicotinamide riboside transmembrane transporter activity"/>
    <property type="evidence" value="ECO:0007669"/>
    <property type="project" value="InterPro"/>
</dbReference>
<evidence type="ECO:0000256" key="2">
    <source>
        <dbReference type="ARBA" id="ARBA00004651"/>
    </source>
</evidence>
<evidence type="ECO:0000256" key="5">
    <source>
        <dbReference type="ARBA" id="ARBA00022448"/>
    </source>
</evidence>
<feature type="transmembrane region" description="Helical" evidence="10">
    <location>
        <begin position="50"/>
        <end position="67"/>
    </location>
</feature>
<dbReference type="PATRIC" id="fig|1346791.3.peg.1151"/>
<dbReference type="PANTHER" id="PTHR36122">
    <property type="entry name" value="NICOTINAMIDE RIBOSIDE TRANSPORTER PNUC"/>
    <property type="match status" value="1"/>
</dbReference>
<evidence type="ECO:0000256" key="10">
    <source>
        <dbReference type="SAM" id="Phobius"/>
    </source>
</evidence>
<reference evidence="11 12" key="1">
    <citation type="journal article" date="2013" name="Genome Announc.">
        <title>Draft Genome Sequence of Sphingobium ummariense Strain RL-3, a Hexachlorocyclohexane-Degrading Bacterium.</title>
        <authorList>
            <person name="Kohli P."/>
            <person name="Dua A."/>
            <person name="Sangwan N."/>
            <person name="Oldach P."/>
            <person name="Khurana J.P."/>
            <person name="Lal R."/>
        </authorList>
    </citation>
    <scope>NUCLEOTIDE SEQUENCE [LARGE SCALE GENOMIC DNA]</scope>
    <source>
        <strain evidence="11 12">RL-3</strain>
    </source>
</reference>
<accession>T0KI75</accession>